<organism evidence="2 3">
    <name type="scientific">Bradyrhizobium elkanii</name>
    <dbReference type="NCBI Taxonomy" id="29448"/>
    <lineage>
        <taxon>Bacteria</taxon>
        <taxon>Pseudomonadati</taxon>
        <taxon>Pseudomonadota</taxon>
        <taxon>Alphaproteobacteria</taxon>
        <taxon>Hyphomicrobiales</taxon>
        <taxon>Nitrobacteraceae</taxon>
        <taxon>Bradyrhizobium</taxon>
    </lineage>
</organism>
<comment type="caution">
    <text evidence="2">The sequence shown here is derived from an EMBL/GenBank/DDBJ whole genome shotgun (WGS) entry which is preliminary data.</text>
</comment>
<name>A0A8I2C4U8_BRAEL</name>
<gene>
    <name evidence="2" type="ORF">JOH49_004106</name>
</gene>
<dbReference type="AlphaFoldDB" id="A0A8I2C4U8"/>
<keyword evidence="1" id="KW-0812">Transmembrane</keyword>
<dbReference type="EMBL" id="JAFICZ010000001">
    <property type="protein sequence ID" value="MBP1294353.1"/>
    <property type="molecule type" value="Genomic_DNA"/>
</dbReference>
<dbReference type="GeneID" id="64071885"/>
<proteinExistence type="predicted"/>
<protein>
    <submittedName>
        <fullName evidence="2">Uncharacterized protein</fullName>
    </submittedName>
</protein>
<evidence type="ECO:0000256" key="1">
    <source>
        <dbReference type="SAM" id="Phobius"/>
    </source>
</evidence>
<reference evidence="2" key="1">
    <citation type="submission" date="2021-02" db="EMBL/GenBank/DDBJ databases">
        <title>Genomic Encyclopedia of Type Strains, Phase IV (KMG-V): Genome sequencing to study the core and pangenomes of soil and plant-associated prokaryotes.</title>
        <authorList>
            <person name="Whitman W."/>
        </authorList>
    </citation>
    <scope>NUCLEOTIDE SEQUENCE</scope>
    <source>
        <strain evidence="2">USDA 406</strain>
    </source>
</reference>
<feature type="transmembrane region" description="Helical" evidence="1">
    <location>
        <begin position="42"/>
        <end position="61"/>
    </location>
</feature>
<dbReference type="Proteomes" id="UP000673383">
    <property type="component" value="Unassembled WGS sequence"/>
</dbReference>
<dbReference type="RefSeq" id="WP_225895067.1">
    <property type="nucleotide sequence ID" value="NZ_JAFICZ010000001.1"/>
</dbReference>
<evidence type="ECO:0000313" key="3">
    <source>
        <dbReference type="Proteomes" id="UP000673383"/>
    </source>
</evidence>
<accession>A0A8I2C4U8</accession>
<keyword evidence="1" id="KW-0472">Membrane</keyword>
<sequence length="155" mass="16180">MSNLVQPPSDRHAWLPQAISILSVKGDIMDISRETKATARSVLWGAVAGAMALAIVGFSWGGWVTGGSAETLAASRAATAVVAALTPICVEKFRQTADASANLTEMKKATYVSEQGKFVEKGGWATMPGSTEPNSAVARACAESLGREKAVEQRG</sequence>
<keyword evidence="1" id="KW-1133">Transmembrane helix</keyword>
<evidence type="ECO:0000313" key="2">
    <source>
        <dbReference type="EMBL" id="MBP1294353.1"/>
    </source>
</evidence>